<keyword evidence="1" id="KW-1133">Transmembrane helix</keyword>
<dbReference type="AlphaFoldDB" id="A0AAX0VUV2"/>
<keyword evidence="4" id="KW-1185">Reference proteome</keyword>
<proteinExistence type="predicted"/>
<dbReference type="EMBL" id="PJCQ01000018">
    <property type="protein sequence ID" value="PLV17710.1"/>
    <property type="molecule type" value="Genomic_DNA"/>
</dbReference>
<keyword evidence="1" id="KW-0812">Transmembrane</keyword>
<sequence>MLPRQQVFNLFIIAVGVWSFAALYYSQLRVYAPVDVTRLVNLEGRVNGHASSWEHDPAIVTLGITFRLNGAKHVKAVYVNQAIYQQTDLRIGSKVLLTVEVGEPDIVLRELATQEGLVVFDDDFNRQIIEWNNESIWRNVVLLALVSFAPFFAALRVAWKHRRTLFQ</sequence>
<evidence type="ECO:0000313" key="5">
    <source>
        <dbReference type="Proteomes" id="UP000234878"/>
    </source>
</evidence>
<dbReference type="Proteomes" id="UP000234878">
    <property type="component" value="Unassembled WGS sequence"/>
</dbReference>
<accession>A0AAX0VUV2</accession>
<organism evidence="2 5">
    <name type="scientific">Pseudomonas guariconensis</name>
    <dbReference type="NCBI Taxonomy" id="1288410"/>
    <lineage>
        <taxon>Bacteria</taxon>
        <taxon>Pseudomonadati</taxon>
        <taxon>Pseudomonadota</taxon>
        <taxon>Gammaproteobacteria</taxon>
        <taxon>Pseudomonadales</taxon>
        <taxon>Pseudomonadaceae</taxon>
        <taxon>Pseudomonas</taxon>
    </lineage>
</organism>
<protein>
    <recommendedName>
        <fullName evidence="6">DUF3592 domain-containing protein</fullName>
    </recommendedName>
</protein>
<keyword evidence="1" id="KW-0472">Membrane</keyword>
<gene>
    <name evidence="2" type="ORF">CXG49_18450</name>
    <name evidence="3" type="ORF">CXG53_19355</name>
</gene>
<evidence type="ECO:0000256" key="1">
    <source>
        <dbReference type="SAM" id="Phobius"/>
    </source>
</evidence>
<feature type="transmembrane region" description="Helical" evidence="1">
    <location>
        <begin position="140"/>
        <end position="159"/>
    </location>
</feature>
<dbReference type="Proteomes" id="UP000234839">
    <property type="component" value="Unassembled WGS sequence"/>
</dbReference>
<comment type="caution">
    <text evidence="2">The sequence shown here is derived from an EMBL/GenBank/DDBJ whole genome shotgun (WGS) entry which is preliminary data.</text>
</comment>
<dbReference type="EMBL" id="PJCP01000018">
    <property type="protein sequence ID" value="PLV22449.1"/>
    <property type="molecule type" value="Genomic_DNA"/>
</dbReference>
<evidence type="ECO:0008006" key="6">
    <source>
        <dbReference type="Google" id="ProtNLM"/>
    </source>
</evidence>
<reference evidence="4 5" key="1">
    <citation type="submission" date="2017-12" db="EMBL/GenBank/DDBJ databases">
        <title>Detection of the carbapenemase gene blaVIM-5 in members of the Pseudomonas putida group isolated from polluted Nigerian wetlands.</title>
        <authorList>
            <person name="Adelowo O."/>
            <person name="Vollmers J."/>
            <person name="Maeusezahl I."/>
            <person name="Kaster A.-K."/>
            <person name="Mueller J.A."/>
        </authorList>
    </citation>
    <scope>NUCLEOTIDE SEQUENCE [LARGE SCALE GENOMIC DNA]</scope>
    <source>
        <strain evidence="3 4">MR119</strain>
        <strain evidence="2 5">MR144</strain>
    </source>
</reference>
<dbReference type="RefSeq" id="WP_102082236.1">
    <property type="nucleotide sequence ID" value="NZ_PJCP01000018.1"/>
</dbReference>
<evidence type="ECO:0000313" key="2">
    <source>
        <dbReference type="EMBL" id="PLV17710.1"/>
    </source>
</evidence>
<name>A0AAX0VUV2_9PSED</name>
<evidence type="ECO:0000313" key="3">
    <source>
        <dbReference type="EMBL" id="PLV22449.1"/>
    </source>
</evidence>
<evidence type="ECO:0000313" key="4">
    <source>
        <dbReference type="Proteomes" id="UP000234839"/>
    </source>
</evidence>
<feature type="transmembrane region" description="Helical" evidence="1">
    <location>
        <begin position="7"/>
        <end position="25"/>
    </location>
</feature>